<organism evidence="1 2">
    <name type="scientific">Hydrogenoanaerobacterium saccharovorans</name>
    <dbReference type="NCBI Taxonomy" id="474960"/>
    <lineage>
        <taxon>Bacteria</taxon>
        <taxon>Bacillati</taxon>
        <taxon>Bacillota</taxon>
        <taxon>Clostridia</taxon>
        <taxon>Eubacteriales</taxon>
        <taxon>Oscillospiraceae</taxon>
        <taxon>Hydrogenoanaerobacterium</taxon>
    </lineage>
</organism>
<dbReference type="Proteomes" id="UP000199158">
    <property type="component" value="Unassembled WGS sequence"/>
</dbReference>
<dbReference type="EMBL" id="FOCG01000001">
    <property type="protein sequence ID" value="SEM62591.1"/>
    <property type="molecule type" value="Genomic_DNA"/>
</dbReference>
<proteinExistence type="predicted"/>
<dbReference type="InterPro" id="IPR007060">
    <property type="entry name" value="FtsL/DivIC"/>
</dbReference>
<accession>A0A1H7ZW86</accession>
<dbReference type="Pfam" id="PF04977">
    <property type="entry name" value="DivIC"/>
    <property type="match status" value="1"/>
</dbReference>
<gene>
    <name evidence="1" type="ORF">SAMN05216180_0934</name>
</gene>
<dbReference type="STRING" id="474960.SAMN05216180_0934"/>
<sequence>MCVFVVYVVYMLIQQQFDIKDRQLELVMLQQQVEQQRLDNKEMERLLASDNEAYIERLAKDEYGYAYPDETIYIDTSGN</sequence>
<dbReference type="AlphaFoldDB" id="A0A1H7ZW86"/>
<reference evidence="1 2" key="1">
    <citation type="submission" date="2016-10" db="EMBL/GenBank/DDBJ databases">
        <authorList>
            <person name="de Groot N.N."/>
        </authorList>
    </citation>
    <scope>NUCLEOTIDE SEQUENCE [LARGE SCALE GENOMIC DNA]</scope>
    <source>
        <strain evidence="1 2">CGMCC 1.5070</strain>
    </source>
</reference>
<protein>
    <submittedName>
        <fullName evidence="1">Septum formation initiator</fullName>
    </submittedName>
</protein>
<evidence type="ECO:0000313" key="1">
    <source>
        <dbReference type="EMBL" id="SEM62591.1"/>
    </source>
</evidence>
<evidence type="ECO:0000313" key="2">
    <source>
        <dbReference type="Proteomes" id="UP000199158"/>
    </source>
</evidence>
<name>A0A1H7ZW86_9FIRM</name>
<keyword evidence="2" id="KW-1185">Reference proteome</keyword>